<protein>
    <submittedName>
        <fullName evidence="1">Uncharacterized protein</fullName>
    </submittedName>
</protein>
<sequence>MTKCPVCGKDVGVYYWPSVSDPWVIDVFDYP</sequence>
<accession>X1KVP2</accession>
<organism evidence="1">
    <name type="scientific">marine sediment metagenome</name>
    <dbReference type="NCBI Taxonomy" id="412755"/>
    <lineage>
        <taxon>unclassified sequences</taxon>
        <taxon>metagenomes</taxon>
        <taxon>ecological metagenomes</taxon>
    </lineage>
</organism>
<dbReference type="EMBL" id="BARU01043873">
    <property type="protein sequence ID" value="GAH86023.1"/>
    <property type="molecule type" value="Genomic_DNA"/>
</dbReference>
<feature type="non-terminal residue" evidence="1">
    <location>
        <position position="31"/>
    </location>
</feature>
<gene>
    <name evidence="1" type="ORF">S03H2_67092</name>
</gene>
<name>X1KVP2_9ZZZZ</name>
<evidence type="ECO:0000313" key="1">
    <source>
        <dbReference type="EMBL" id="GAH86023.1"/>
    </source>
</evidence>
<comment type="caution">
    <text evidence="1">The sequence shown here is derived from an EMBL/GenBank/DDBJ whole genome shotgun (WGS) entry which is preliminary data.</text>
</comment>
<reference evidence="1" key="1">
    <citation type="journal article" date="2014" name="Front. Microbiol.">
        <title>High frequency of phylogenetically diverse reductive dehalogenase-homologous genes in deep subseafloor sedimentary metagenomes.</title>
        <authorList>
            <person name="Kawai M."/>
            <person name="Futagami T."/>
            <person name="Toyoda A."/>
            <person name="Takaki Y."/>
            <person name="Nishi S."/>
            <person name="Hori S."/>
            <person name="Arai W."/>
            <person name="Tsubouchi T."/>
            <person name="Morono Y."/>
            <person name="Uchiyama I."/>
            <person name="Ito T."/>
            <person name="Fujiyama A."/>
            <person name="Inagaki F."/>
            <person name="Takami H."/>
        </authorList>
    </citation>
    <scope>NUCLEOTIDE SEQUENCE</scope>
    <source>
        <strain evidence="1">Expedition CK06-06</strain>
    </source>
</reference>
<proteinExistence type="predicted"/>
<dbReference type="AlphaFoldDB" id="X1KVP2"/>